<keyword evidence="3" id="KW-1185">Reference proteome</keyword>
<evidence type="ECO:0000256" key="1">
    <source>
        <dbReference type="SAM" id="MobiDB-lite"/>
    </source>
</evidence>
<comment type="caution">
    <text evidence="2">The sequence shown here is derived from an EMBL/GenBank/DDBJ whole genome shotgun (WGS) entry which is preliminary data.</text>
</comment>
<reference evidence="2 3" key="1">
    <citation type="submission" date="2016-07" db="EMBL/GenBank/DDBJ databases">
        <title>Pervasive Adenine N6-methylation of Active Genes in Fungi.</title>
        <authorList>
            <consortium name="DOE Joint Genome Institute"/>
            <person name="Mondo S.J."/>
            <person name="Dannebaum R.O."/>
            <person name="Kuo R.C."/>
            <person name="Labutti K."/>
            <person name="Haridas S."/>
            <person name="Kuo A."/>
            <person name="Salamov A."/>
            <person name="Ahrendt S.R."/>
            <person name="Lipzen A."/>
            <person name="Sullivan W."/>
            <person name="Andreopoulos W.B."/>
            <person name="Clum A."/>
            <person name="Lindquist E."/>
            <person name="Daum C."/>
            <person name="Ramamoorthy G.K."/>
            <person name="Gryganskyi A."/>
            <person name="Culley D."/>
            <person name="Magnuson J.K."/>
            <person name="James T.Y."/>
            <person name="O'Malley M.A."/>
            <person name="Stajich J.E."/>
            <person name="Spatafora J.W."/>
            <person name="Visel A."/>
            <person name="Grigoriev I.V."/>
        </authorList>
    </citation>
    <scope>NUCLEOTIDE SEQUENCE [LARGE SCALE GENOMIC DNA]</scope>
    <source>
        <strain evidence="2 3">12-1054</strain>
    </source>
</reference>
<dbReference type="GO" id="GO:0005666">
    <property type="term" value="C:RNA polymerase III complex"/>
    <property type="evidence" value="ECO:0007669"/>
    <property type="project" value="TreeGrafter"/>
</dbReference>
<feature type="region of interest" description="Disordered" evidence="1">
    <location>
        <begin position="64"/>
        <end position="86"/>
    </location>
</feature>
<dbReference type="Pfam" id="PF04801">
    <property type="entry name" value="RPC5"/>
    <property type="match status" value="1"/>
</dbReference>
<dbReference type="STRING" id="56484.A0A1Y2FJX2"/>
<dbReference type="EMBL" id="MCFI01000006">
    <property type="protein sequence ID" value="ORY84263.1"/>
    <property type="molecule type" value="Genomic_DNA"/>
</dbReference>
<dbReference type="AlphaFoldDB" id="A0A1Y2FJX2"/>
<evidence type="ECO:0000313" key="3">
    <source>
        <dbReference type="Proteomes" id="UP000193685"/>
    </source>
</evidence>
<dbReference type="Proteomes" id="UP000193685">
    <property type="component" value="Unassembled WGS sequence"/>
</dbReference>
<organism evidence="2 3">
    <name type="scientific">Protomyces lactucae-debilis</name>
    <dbReference type="NCBI Taxonomy" id="2754530"/>
    <lineage>
        <taxon>Eukaryota</taxon>
        <taxon>Fungi</taxon>
        <taxon>Dikarya</taxon>
        <taxon>Ascomycota</taxon>
        <taxon>Taphrinomycotina</taxon>
        <taxon>Taphrinomycetes</taxon>
        <taxon>Taphrinales</taxon>
        <taxon>Protomycetaceae</taxon>
        <taxon>Protomyces</taxon>
    </lineage>
</organism>
<gene>
    <name evidence="2" type="ORF">BCR37DRAFT_378259</name>
</gene>
<dbReference type="PANTHER" id="PTHR12069">
    <property type="entry name" value="DNA-DIRECTED RNA POLYMERASES III 80 KDA POLYPEPTIDE RNA POLYMERASE III SUBUNIT 5"/>
    <property type="match status" value="1"/>
</dbReference>
<dbReference type="PANTHER" id="PTHR12069:SF0">
    <property type="entry name" value="DNA-DIRECTED RNA POLYMERASE III SUBUNIT RPC5"/>
    <property type="match status" value="1"/>
</dbReference>
<dbReference type="GO" id="GO:0042797">
    <property type="term" value="P:tRNA transcription by RNA polymerase III"/>
    <property type="evidence" value="ECO:0007669"/>
    <property type="project" value="TreeGrafter"/>
</dbReference>
<proteinExistence type="predicted"/>
<name>A0A1Y2FJX2_PROLT</name>
<accession>A0A1Y2FJX2</accession>
<sequence length="181" mass="20554">MVADTHSPHYNTDRGTLWTDQPLRTISLGGQVRPLHHLQAWYNRGVLHVTPVDKFVQLRPKLGHIDQRDKEERESKRQDAMADKTGRAAKAVQISARSTDAAVADLATTSTLLRLVEEEAWTPLGWRAENESDSWHYAESLMTEKKQLCKSLTNEEQYLELLSTVRVDGREPKVNVVKIDG</sequence>
<dbReference type="RefSeq" id="XP_040726281.1">
    <property type="nucleotide sequence ID" value="XM_040869003.1"/>
</dbReference>
<evidence type="ECO:0000313" key="2">
    <source>
        <dbReference type="EMBL" id="ORY84263.1"/>
    </source>
</evidence>
<dbReference type="OrthoDB" id="340681at2759"/>
<dbReference type="InterPro" id="IPR006886">
    <property type="entry name" value="RNA_pol_III_Rpc5"/>
</dbReference>
<protein>
    <submittedName>
        <fullName evidence="2">Uncharacterized protein</fullName>
    </submittedName>
</protein>
<dbReference type="GeneID" id="63785602"/>